<dbReference type="InterPro" id="IPR029476">
    <property type="entry name" value="DNase_NucA_NucB"/>
</dbReference>
<dbReference type="Pfam" id="PF14040">
    <property type="entry name" value="DNase_NucA_NucB"/>
    <property type="match status" value="1"/>
</dbReference>
<organism evidence="2 3">
    <name type="scientific">Dulcicalothrix desertica PCC 7102</name>
    <dbReference type="NCBI Taxonomy" id="232991"/>
    <lineage>
        <taxon>Bacteria</taxon>
        <taxon>Bacillati</taxon>
        <taxon>Cyanobacteriota</taxon>
        <taxon>Cyanophyceae</taxon>
        <taxon>Nostocales</taxon>
        <taxon>Calotrichaceae</taxon>
        <taxon>Dulcicalothrix</taxon>
    </lineage>
</organism>
<name>A0A3S1CLC0_9CYAN</name>
<dbReference type="AlphaFoldDB" id="A0A3S1CLC0"/>
<accession>A0A3S1CLC0</accession>
<reference evidence="2" key="1">
    <citation type="submission" date="2018-12" db="EMBL/GenBank/DDBJ databases">
        <authorList>
            <person name="Will S."/>
            <person name="Neumann-Schaal M."/>
            <person name="Henke P."/>
        </authorList>
    </citation>
    <scope>NUCLEOTIDE SEQUENCE</scope>
    <source>
        <strain evidence="2">PCC 7102</strain>
    </source>
</reference>
<dbReference type="Proteomes" id="UP000271624">
    <property type="component" value="Unassembled WGS sequence"/>
</dbReference>
<reference evidence="2" key="2">
    <citation type="journal article" date="2019" name="Genome Biol. Evol.">
        <title>Day and night: Metabolic profiles and evolutionary relationships of six axenic non-marine cyanobacteria.</title>
        <authorList>
            <person name="Will S.E."/>
            <person name="Henke P."/>
            <person name="Boedeker C."/>
            <person name="Huang S."/>
            <person name="Brinkmann H."/>
            <person name="Rohde M."/>
            <person name="Jarek M."/>
            <person name="Friedl T."/>
            <person name="Seufert S."/>
            <person name="Schumacher M."/>
            <person name="Overmann J."/>
            <person name="Neumann-Schaal M."/>
            <person name="Petersen J."/>
        </authorList>
    </citation>
    <scope>NUCLEOTIDE SEQUENCE [LARGE SCALE GENOMIC DNA]</scope>
    <source>
        <strain evidence="2">PCC 7102</strain>
    </source>
</reference>
<protein>
    <recommendedName>
        <fullName evidence="1">Deoxyribonuclease NucA/NucB domain-containing protein</fullName>
    </recommendedName>
</protein>
<keyword evidence="3" id="KW-1185">Reference proteome</keyword>
<feature type="domain" description="Deoxyribonuclease NucA/NucB" evidence="1">
    <location>
        <begin position="35"/>
        <end position="143"/>
    </location>
</feature>
<evidence type="ECO:0000313" key="3">
    <source>
        <dbReference type="Proteomes" id="UP000271624"/>
    </source>
</evidence>
<proteinExistence type="predicted"/>
<comment type="caution">
    <text evidence="2">The sequence shown here is derived from an EMBL/GenBank/DDBJ whole genome shotgun (WGS) entry which is preliminary data.</text>
</comment>
<dbReference type="EMBL" id="RSCL01000009">
    <property type="protein sequence ID" value="RUT05077.1"/>
    <property type="molecule type" value="Genomic_DNA"/>
</dbReference>
<evidence type="ECO:0000313" key="2">
    <source>
        <dbReference type="EMBL" id="RUT05077.1"/>
    </source>
</evidence>
<gene>
    <name evidence="2" type="ORF">DSM106972_038980</name>
</gene>
<dbReference type="RefSeq" id="WP_158632850.1">
    <property type="nucleotide sequence ID" value="NZ_RSCL01000009.1"/>
</dbReference>
<evidence type="ECO:0000259" key="1">
    <source>
        <dbReference type="Pfam" id="PF14040"/>
    </source>
</evidence>
<dbReference type="OrthoDB" id="518237at2"/>
<sequence>MALADGELALSKTNKEFPVMTINALDLPCIGAHIRYAQSRNRPSLLTYSGPNKSKNNRQEACSSFRNNHLSKINRRRGVTDARKKEFRDIALTCDEYPFASTVQGGVGASVWGVPKREQDKQDDVIRNFYNANKMTGGEEFRVEVINYKECTDSFYISEPFKIRW</sequence>